<keyword evidence="3" id="KW-0732">Signal</keyword>
<evidence type="ECO:0000259" key="4">
    <source>
        <dbReference type="Pfam" id="PF00135"/>
    </source>
</evidence>
<evidence type="ECO:0000313" key="6">
    <source>
        <dbReference type="Proteomes" id="UP000800040"/>
    </source>
</evidence>
<protein>
    <recommendedName>
        <fullName evidence="3">Carboxylic ester hydrolase</fullName>
        <ecNumber evidence="3">3.1.1.-</ecNumber>
    </recommendedName>
</protein>
<dbReference type="EC" id="3.1.1.-" evidence="3"/>
<feature type="chain" id="PRO_5025719334" description="Carboxylic ester hydrolase" evidence="3">
    <location>
        <begin position="17"/>
        <end position="579"/>
    </location>
</feature>
<dbReference type="Pfam" id="PF00135">
    <property type="entry name" value="COesterase"/>
    <property type="match status" value="1"/>
</dbReference>
<reference evidence="5" key="1">
    <citation type="submission" date="2020-01" db="EMBL/GenBank/DDBJ databases">
        <authorList>
            <consortium name="DOE Joint Genome Institute"/>
            <person name="Haridas S."/>
            <person name="Albert R."/>
            <person name="Binder M."/>
            <person name="Bloem J."/>
            <person name="Labutti K."/>
            <person name="Salamov A."/>
            <person name="Andreopoulos B."/>
            <person name="Baker S.E."/>
            <person name="Barry K."/>
            <person name="Bills G."/>
            <person name="Bluhm B.H."/>
            <person name="Cannon C."/>
            <person name="Castanera R."/>
            <person name="Culley D.E."/>
            <person name="Daum C."/>
            <person name="Ezra D."/>
            <person name="Gonzalez J.B."/>
            <person name="Henrissat B."/>
            <person name="Kuo A."/>
            <person name="Liang C."/>
            <person name="Lipzen A."/>
            <person name="Lutzoni F."/>
            <person name="Magnuson J."/>
            <person name="Mondo S."/>
            <person name="Nolan M."/>
            <person name="Ohm R."/>
            <person name="Pangilinan J."/>
            <person name="Park H.-J."/>
            <person name="Ramirez L."/>
            <person name="Alfaro M."/>
            <person name="Sun H."/>
            <person name="Tritt A."/>
            <person name="Yoshinaga Y."/>
            <person name="Zwiers L.-H."/>
            <person name="Turgeon B.G."/>
            <person name="Goodwin S.B."/>
            <person name="Spatafora J.W."/>
            <person name="Crous P.W."/>
            <person name="Grigoriev I.V."/>
        </authorList>
    </citation>
    <scope>NUCLEOTIDE SEQUENCE</scope>
    <source>
        <strain evidence="5">P77</strain>
    </source>
</reference>
<evidence type="ECO:0000256" key="3">
    <source>
        <dbReference type="RuleBase" id="RU361235"/>
    </source>
</evidence>
<comment type="similarity">
    <text evidence="1 3">Belongs to the type-B carboxylesterase/lipase family.</text>
</comment>
<dbReference type="Gene3D" id="3.40.50.1820">
    <property type="entry name" value="alpha/beta hydrolase"/>
    <property type="match status" value="1"/>
</dbReference>
<dbReference type="GO" id="GO:0016787">
    <property type="term" value="F:hydrolase activity"/>
    <property type="evidence" value="ECO:0007669"/>
    <property type="project" value="UniProtKB-KW"/>
</dbReference>
<accession>A0A6A5K3Y7</accession>
<dbReference type="InterPro" id="IPR029058">
    <property type="entry name" value="AB_hydrolase_fold"/>
</dbReference>
<organism evidence="5 6">
    <name type="scientific">Decorospora gaudefroyi</name>
    <dbReference type="NCBI Taxonomy" id="184978"/>
    <lineage>
        <taxon>Eukaryota</taxon>
        <taxon>Fungi</taxon>
        <taxon>Dikarya</taxon>
        <taxon>Ascomycota</taxon>
        <taxon>Pezizomycotina</taxon>
        <taxon>Dothideomycetes</taxon>
        <taxon>Pleosporomycetidae</taxon>
        <taxon>Pleosporales</taxon>
        <taxon>Pleosporineae</taxon>
        <taxon>Pleosporaceae</taxon>
        <taxon>Decorospora</taxon>
    </lineage>
</organism>
<dbReference type="InterPro" id="IPR002018">
    <property type="entry name" value="CarbesteraseB"/>
</dbReference>
<sequence length="579" mass="63265">MRLLPIWSLFVAAAAAATTASMLLGNASANFSVVGITRNDVEVYLGIPYAKDTSGKNRFKPPIPYSYKPGSTIYATQPGHACPQHLGVIFAPLGLGNITDISEDCLNLNVARPNAADRKGKGPLPVLVWIHGGSFWWASNKEPTTAPDGLIKQSVENGDPIIHVAMNYRLGFFGFANSDSLKEEGSMNAGLRDQRAAIEWVRDNIAAFGGDPERITIAGQSSGGLAIGMQIMAYGGEKPLPFQQGIAQSQALEPGITGTFARDAMAAVVDYVGCNTADLDAPKTIDCLRGMDTKTLLNASFETYADDIGHNIGDIWLPMVDGDFLPAPPSQLIDQGRFGNVTFMSGWTQGDLNVYTNTSIKTAKDTYSFIRGYLPAMSEKSLGELLDLYPVKEFTASEDLTPEFYRSARIFRDILMVCPSVHLGGAIKEEHDAPVYFYNFNQTILDTILEHTNQISGFGVVHTSEFAYVFDSMDVYRESGYVFDPTEYDYELAMRASRSWATFVSQGVPTKKGPKSQTLTNWVEAFSRPGGPYIRTIGGPNPNMSALGRANSTVEMAKQRLQERCAFFNSPEIIRALQY</sequence>
<dbReference type="EMBL" id="ML975447">
    <property type="protein sequence ID" value="KAF1829367.1"/>
    <property type="molecule type" value="Genomic_DNA"/>
</dbReference>
<dbReference type="Proteomes" id="UP000800040">
    <property type="component" value="Unassembled WGS sequence"/>
</dbReference>
<evidence type="ECO:0000256" key="1">
    <source>
        <dbReference type="ARBA" id="ARBA00005964"/>
    </source>
</evidence>
<feature type="domain" description="Carboxylesterase type B" evidence="4">
    <location>
        <begin position="38"/>
        <end position="525"/>
    </location>
</feature>
<evidence type="ECO:0000256" key="2">
    <source>
        <dbReference type="ARBA" id="ARBA00022801"/>
    </source>
</evidence>
<gene>
    <name evidence="5" type="ORF">BDW02DRAFT_168051</name>
</gene>
<dbReference type="AlphaFoldDB" id="A0A6A5K3Y7"/>
<dbReference type="OrthoDB" id="408631at2759"/>
<keyword evidence="2 3" id="KW-0378">Hydrolase</keyword>
<dbReference type="SUPFAM" id="SSF53474">
    <property type="entry name" value="alpha/beta-Hydrolases"/>
    <property type="match status" value="1"/>
</dbReference>
<dbReference type="InterPro" id="IPR019826">
    <property type="entry name" value="Carboxylesterase_B_AS"/>
</dbReference>
<name>A0A6A5K3Y7_9PLEO</name>
<dbReference type="InterPro" id="IPR050309">
    <property type="entry name" value="Type-B_Carboxylest/Lipase"/>
</dbReference>
<evidence type="ECO:0000313" key="5">
    <source>
        <dbReference type="EMBL" id="KAF1829367.1"/>
    </source>
</evidence>
<feature type="signal peptide" evidence="3">
    <location>
        <begin position="1"/>
        <end position="16"/>
    </location>
</feature>
<dbReference type="PROSITE" id="PS00122">
    <property type="entry name" value="CARBOXYLESTERASE_B_1"/>
    <property type="match status" value="1"/>
</dbReference>
<keyword evidence="6" id="KW-1185">Reference proteome</keyword>
<proteinExistence type="inferred from homology"/>
<dbReference type="PANTHER" id="PTHR11559">
    <property type="entry name" value="CARBOXYLESTERASE"/>
    <property type="match status" value="1"/>
</dbReference>